<dbReference type="PANTHER" id="PTHR33375:SF1">
    <property type="entry name" value="CHROMOSOME-PARTITIONING PROTEIN PARB-RELATED"/>
    <property type="match status" value="1"/>
</dbReference>
<dbReference type="RefSeq" id="WP_344102690.1">
    <property type="nucleotide sequence ID" value="NZ_BAAANL010000004.1"/>
</dbReference>
<gene>
    <name evidence="3" type="ORF">GCM10009751_22340</name>
</gene>
<keyword evidence="4" id="KW-1185">Reference proteome</keyword>
<proteinExistence type="predicted"/>
<name>A0ABN2NEB6_9MICO</name>
<feature type="region of interest" description="Disordered" evidence="1">
    <location>
        <begin position="349"/>
        <end position="368"/>
    </location>
</feature>
<dbReference type="Proteomes" id="UP001501094">
    <property type="component" value="Unassembled WGS sequence"/>
</dbReference>
<dbReference type="Pfam" id="PF02195">
    <property type="entry name" value="ParB_N"/>
    <property type="match status" value="1"/>
</dbReference>
<organism evidence="3 4">
    <name type="scientific">Myceligenerans crystallogenes</name>
    <dbReference type="NCBI Taxonomy" id="316335"/>
    <lineage>
        <taxon>Bacteria</taxon>
        <taxon>Bacillati</taxon>
        <taxon>Actinomycetota</taxon>
        <taxon>Actinomycetes</taxon>
        <taxon>Micrococcales</taxon>
        <taxon>Promicromonosporaceae</taxon>
        <taxon>Myceligenerans</taxon>
    </lineage>
</organism>
<dbReference type="SUPFAM" id="SSF110849">
    <property type="entry name" value="ParB/Sulfiredoxin"/>
    <property type="match status" value="1"/>
</dbReference>
<evidence type="ECO:0000259" key="2">
    <source>
        <dbReference type="SMART" id="SM00470"/>
    </source>
</evidence>
<sequence length="368" mass="40654">MPHETADGSRLDRAVDSITVGHRHRREVGDLETLQDSIARIGLLCPITVTPDGHLLCGWRRLEAVRGLGWKTVPVFVRRASAGLRDLIAEQDENTIREPLDLTAEEALYREYKSIEAEQAAQRQRATRFHASERNSTKASRKRDAAGSAESAVPRQQDEHPPGQHGDSRAKAAQMVTGRKSYTRLEHAGRIKDARQDPELPVHIRAMATAAWKEITAGHTSPEKEWKRISAAITEHAATNDELGTDDGQIDTADLAAVARAALAQPRPRRRVHEPSDDAEPVAAPATHRPLSKALTHLDSWIRAADPDALAEHATTIDLARLHHASESLDHLCTAIHAALHKRHPALRRRKAVGAQGDDVSDDRPRLW</sequence>
<comment type="caution">
    <text evidence="3">The sequence shown here is derived from an EMBL/GenBank/DDBJ whole genome shotgun (WGS) entry which is preliminary data.</text>
</comment>
<dbReference type="Gene3D" id="3.90.1530.30">
    <property type="match status" value="1"/>
</dbReference>
<dbReference type="PANTHER" id="PTHR33375">
    <property type="entry name" value="CHROMOSOME-PARTITIONING PROTEIN PARB-RELATED"/>
    <property type="match status" value="1"/>
</dbReference>
<protein>
    <recommendedName>
        <fullName evidence="2">ParB-like N-terminal domain-containing protein</fullName>
    </recommendedName>
</protein>
<dbReference type="InterPro" id="IPR036086">
    <property type="entry name" value="ParB/Sulfiredoxin_sf"/>
</dbReference>
<feature type="region of interest" description="Disordered" evidence="1">
    <location>
        <begin position="263"/>
        <end position="285"/>
    </location>
</feature>
<accession>A0ABN2NEB6</accession>
<feature type="region of interest" description="Disordered" evidence="1">
    <location>
        <begin position="121"/>
        <end position="175"/>
    </location>
</feature>
<evidence type="ECO:0000313" key="4">
    <source>
        <dbReference type="Proteomes" id="UP001501094"/>
    </source>
</evidence>
<reference evidence="3 4" key="1">
    <citation type="journal article" date="2019" name="Int. J. Syst. Evol. Microbiol.">
        <title>The Global Catalogue of Microorganisms (GCM) 10K type strain sequencing project: providing services to taxonomists for standard genome sequencing and annotation.</title>
        <authorList>
            <consortium name="The Broad Institute Genomics Platform"/>
            <consortium name="The Broad Institute Genome Sequencing Center for Infectious Disease"/>
            <person name="Wu L."/>
            <person name="Ma J."/>
        </authorList>
    </citation>
    <scope>NUCLEOTIDE SEQUENCE [LARGE SCALE GENOMIC DNA]</scope>
    <source>
        <strain evidence="3 4">JCM 14326</strain>
    </source>
</reference>
<evidence type="ECO:0000313" key="3">
    <source>
        <dbReference type="EMBL" id="GAA1863860.1"/>
    </source>
</evidence>
<evidence type="ECO:0000256" key="1">
    <source>
        <dbReference type="SAM" id="MobiDB-lite"/>
    </source>
</evidence>
<feature type="domain" description="ParB-like N-terminal" evidence="2">
    <location>
        <begin position="11"/>
        <end position="95"/>
    </location>
</feature>
<dbReference type="InterPro" id="IPR003115">
    <property type="entry name" value="ParB_N"/>
</dbReference>
<dbReference type="InterPro" id="IPR050336">
    <property type="entry name" value="Chromosome_partition/occlusion"/>
</dbReference>
<dbReference type="EMBL" id="BAAANL010000004">
    <property type="protein sequence ID" value="GAA1863860.1"/>
    <property type="molecule type" value="Genomic_DNA"/>
</dbReference>
<feature type="compositionally biased region" description="Basic and acidic residues" evidence="1">
    <location>
        <begin position="156"/>
        <end position="170"/>
    </location>
</feature>
<dbReference type="SMART" id="SM00470">
    <property type="entry name" value="ParB"/>
    <property type="match status" value="1"/>
</dbReference>